<feature type="region of interest" description="Disordered" evidence="9">
    <location>
        <begin position="451"/>
        <end position="482"/>
    </location>
</feature>
<feature type="compositionally biased region" description="Polar residues" evidence="9">
    <location>
        <begin position="461"/>
        <end position="475"/>
    </location>
</feature>
<evidence type="ECO:0000256" key="5">
    <source>
        <dbReference type="ARBA" id="ARBA00022692"/>
    </source>
</evidence>
<evidence type="ECO:0000256" key="4">
    <source>
        <dbReference type="ARBA" id="ARBA00022452"/>
    </source>
</evidence>
<keyword evidence="5" id="KW-0812">Transmembrane</keyword>
<evidence type="ECO:0000256" key="8">
    <source>
        <dbReference type="SAM" id="Coils"/>
    </source>
</evidence>
<evidence type="ECO:0000313" key="11">
    <source>
        <dbReference type="EMBL" id="QUT08366.1"/>
    </source>
</evidence>
<dbReference type="Proteomes" id="UP000681425">
    <property type="component" value="Chromosome"/>
</dbReference>
<accession>A0A975Q422</accession>
<dbReference type="SUPFAM" id="SSF56954">
    <property type="entry name" value="Outer membrane efflux proteins (OEP)"/>
    <property type="match status" value="1"/>
</dbReference>
<evidence type="ECO:0000256" key="1">
    <source>
        <dbReference type="ARBA" id="ARBA00004442"/>
    </source>
</evidence>
<feature type="signal peptide" evidence="10">
    <location>
        <begin position="1"/>
        <end position="24"/>
    </location>
</feature>
<organism evidence="11 12">
    <name type="scientific">Sphingobium phenoxybenzoativorans</name>
    <dbReference type="NCBI Taxonomy" id="1592790"/>
    <lineage>
        <taxon>Bacteria</taxon>
        <taxon>Pseudomonadati</taxon>
        <taxon>Pseudomonadota</taxon>
        <taxon>Alphaproteobacteria</taxon>
        <taxon>Sphingomonadales</taxon>
        <taxon>Sphingomonadaceae</taxon>
        <taxon>Sphingobium</taxon>
    </lineage>
</organism>
<keyword evidence="3" id="KW-0813">Transport</keyword>
<sequence length="482" mass="50871">MTVRRLLSASVALFALAAPVSAYAGTLREALLKAYQTNPTLTGARAGQRATDENVPIQKSAGRPNIVIGGDYNEAILRSNSFQARRSVSADGTVSVPVYSGGAVRNGVKAAKRRVEAGQANLRGTEASMFSQVVAAYMDVIRDSAIVSLNKSNVRALDVNLQATNDRFEVGDLTRTDIAQSESRLALARSDLQQAEANLIASRENYIALVGEAPVDLETPPALPGLPASPDAAVSVALTDNPDILAAKKDREAALYDVRVSRASRLPTLSAFAQGSYSDNLGSLPNTIPGVVNQSVHQAAVGASLSIPLYQGGRPSALIRQSQALESQAIEREIAVERGVIAQARAAYASWQASLQTIESSRKAVDATALSLEGVRAENTVGSRTILDILNAEQEALISKVELVSAERNAYVAGFTLLAAMGHAEAEDLALEGGALYDPMVNYNRVKNKLSDWDADPRPQPVSTRTVDSPAQNANVDAAGAQ</sequence>
<evidence type="ECO:0000256" key="2">
    <source>
        <dbReference type="ARBA" id="ARBA00007613"/>
    </source>
</evidence>
<dbReference type="PANTHER" id="PTHR30026:SF22">
    <property type="entry name" value="OUTER MEMBRANE EFFLUX PROTEIN"/>
    <property type="match status" value="1"/>
</dbReference>
<comment type="subcellular location">
    <subcellularLocation>
        <location evidence="1">Cell outer membrane</location>
    </subcellularLocation>
</comment>
<dbReference type="GO" id="GO:0009279">
    <property type="term" value="C:cell outer membrane"/>
    <property type="evidence" value="ECO:0007669"/>
    <property type="project" value="UniProtKB-SubCell"/>
</dbReference>
<evidence type="ECO:0000256" key="3">
    <source>
        <dbReference type="ARBA" id="ARBA00022448"/>
    </source>
</evidence>
<keyword evidence="4" id="KW-1134">Transmembrane beta strand</keyword>
<reference evidence="11" key="1">
    <citation type="submission" date="2021-04" db="EMBL/GenBank/DDBJ databases">
        <title>Isolation of p-tert-butylphenol degrading bacteria Sphingobium phenoxybenzoativorans Tas13 from active sludge.</title>
        <authorList>
            <person name="Li Y."/>
        </authorList>
    </citation>
    <scope>NUCLEOTIDE SEQUENCE</scope>
    <source>
        <strain evidence="11">Tas13</strain>
    </source>
</reference>
<keyword evidence="6" id="KW-0472">Membrane</keyword>
<evidence type="ECO:0000256" key="6">
    <source>
        <dbReference type="ARBA" id="ARBA00023136"/>
    </source>
</evidence>
<dbReference type="Pfam" id="PF02321">
    <property type="entry name" value="OEP"/>
    <property type="match status" value="2"/>
</dbReference>
<dbReference type="InterPro" id="IPR003423">
    <property type="entry name" value="OMP_efflux"/>
</dbReference>
<name>A0A975Q422_9SPHN</name>
<gene>
    <name evidence="11" type="ORF">KFK14_20340</name>
</gene>
<evidence type="ECO:0000313" key="12">
    <source>
        <dbReference type="Proteomes" id="UP000681425"/>
    </source>
</evidence>
<protein>
    <submittedName>
        <fullName evidence="11">TolC family outer membrane protein</fullName>
    </submittedName>
</protein>
<keyword evidence="7" id="KW-0998">Cell outer membrane</keyword>
<dbReference type="AlphaFoldDB" id="A0A975Q422"/>
<evidence type="ECO:0000256" key="7">
    <source>
        <dbReference type="ARBA" id="ARBA00023237"/>
    </source>
</evidence>
<dbReference type="Gene3D" id="1.20.1600.10">
    <property type="entry name" value="Outer membrane efflux proteins (OEP)"/>
    <property type="match status" value="1"/>
</dbReference>
<keyword evidence="12" id="KW-1185">Reference proteome</keyword>
<feature type="coiled-coil region" evidence="8">
    <location>
        <begin position="178"/>
        <end position="205"/>
    </location>
</feature>
<feature type="chain" id="PRO_5036711028" evidence="10">
    <location>
        <begin position="25"/>
        <end position="482"/>
    </location>
</feature>
<keyword evidence="8" id="KW-0175">Coiled coil</keyword>
<dbReference type="InterPro" id="IPR010130">
    <property type="entry name" value="T1SS_OMP_TolC"/>
</dbReference>
<dbReference type="KEGG" id="spph:KFK14_20340"/>
<dbReference type="GO" id="GO:0015562">
    <property type="term" value="F:efflux transmembrane transporter activity"/>
    <property type="evidence" value="ECO:0007669"/>
    <property type="project" value="InterPro"/>
</dbReference>
<dbReference type="PANTHER" id="PTHR30026">
    <property type="entry name" value="OUTER MEMBRANE PROTEIN TOLC"/>
    <property type="match status" value="1"/>
</dbReference>
<dbReference type="RefSeq" id="WP_212611248.1">
    <property type="nucleotide sequence ID" value="NZ_CP073910.1"/>
</dbReference>
<dbReference type="GO" id="GO:1990281">
    <property type="term" value="C:efflux pump complex"/>
    <property type="evidence" value="ECO:0007669"/>
    <property type="project" value="TreeGrafter"/>
</dbReference>
<dbReference type="NCBIfam" id="TIGR01844">
    <property type="entry name" value="type_I_sec_TolC"/>
    <property type="match status" value="1"/>
</dbReference>
<dbReference type="InterPro" id="IPR051906">
    <property type="entry name" value="TolC-like"/>
</dbReference>
<dbReference type="GO" id="GO:0015288">
    <property type="term" value="F:porin activity"/>
    <property type="evidence" value="ECO:0007669"/>
    <property type="project" value="TreeGrafter"/>
</dbReference>
<evidence type="ECO:0000256" key="10">
    <source>
        <dbReference type="SAM" id="SignalP"/>
    </source>
</evidence>
<evidence type="ECO:0000256" key="9">
    <source>
        <dbReference type="SAM" id="MobiDB-lite"/>
    </source>
</evidence>
<comment type="similarity">
    <text evidence="2">Belongs to the outer membrane factor (OMF) (TC 1.B.17) family.</text>
</comment>
<dbReference type="EMBL" id="CP073910">
    <property type="protein sequence ID" value="QUT08366.1"/>
    <property type="molecule type" value="Genomic_DNA"/>
</dbReference>
<keyword evidence="10" id="KW-0732">Signal</keyword>
<proteinExistence type="inferred from homology"/>